<protein>
    <submittedName>
        <fullName evidence="1">Uncharacterized protein</fullName>
    </submittedName>
</protein>
<proteinExistence type="evidence at transcript level"/>
<name>D5KXZ6_9TREE</name>
<sequence length="140" mass="15517">MLLTNLRAFPPSSVAHYRESQLRGDKWNNVLIAILYHPQVHICRLYADHCTRLTDTALDLEQALDHAFRNRYAEQYCASDQTFPSIDQITSQTQDVVTSSPDTLAVAATPVRSPKKRRRHASKSASIVSAHSSVSIAGAA</sequence>
<organism evidence="1">
    <name type="scientific">Tremella fuciformis</name>
    <dbReference type="NCBI Taxonomy" id="64657"/>
    <lineage>
        <taxon>Eukaryota</taxon>
        <taxon>Fungi</taxon>
        <taxon>Dikarya</taxon>
        <taxon>Basidiomycota</taxon>
        <taxon>Agaricomycotina</taxon>
        <taxon>Tremellomycetes</taxon>
        <taxon>Tremellales</taxon>
        <taxon>Tremellaceae</taxon>
        <taxon>Tremella</taxon>
    </lineage>
</organism>
<accession>D5KXZ6</accession>
<evidence type="ECO:0000313" key="1">
    <source>
        <dbReference type="EMBL" id="ADE10041.1"/>
    </source>
</evidence>
<reference evidence="1" key="1">
    <citation type="submission" date="2010-02" db="EMBL/GenBank/DDBJ databases">
        <authorList>
            <person name="Xie B."/>
            <person name="Huang X."/>
            <person name="Deng Y."/>
        </authorList>
    </citation>
    <scope>NUCLEOTIDE SEQUENCE</scope>
</reference>
<dbReference type="EMBL" id="GU723596">
    <property type="protein sequence ID" value="ADE10041.1"/>
    <property type="molecule type" value="mRNA"/>
</dbReference>
<dbReference type="AlphaFoldDB" id="D5KXZ6"/>